<gene>
    <name evidence="1" type="ORF">JCM19232_3743</name>
</gene>
<comment type="caution">
    <text evidence="1">The sequence shown here is derived from an EMBL/GenBank/DDBJ whole genome shotgun (WGS) entry which is preliminary data.</text>
</comment>
<sequence>MDQEQRKLLLASIDNGKTNLKLNQKLVDLIEHKIGSKEEVNYNWFALSRLLHA</sequence>
<dbReference type="Proteomes" id="UP000031670">
    <property type="component" value="Unassembled WGS sequence"/>
</dbReference>
<protein>
    <submittedName>
        <fullName evidence="1">Uncharacterized protein</fullName>
    </submittedName>
</protein>
<reference evidence="1 2" key="2">
    <citation type="submission" date="2015-01" db="EMBL/GenBank/DDBJ databases">
        <authorList>
            <consortium name="NBRP consortium"/>
            <person name="Sawabe T."/>
            <person name="Meirelles P."/>
            <person name="Feng G."/>
            <person name="Sayaka M."/>
            <person name="Hattori M."/>
            <person name="Ohkuma M."/>
        </authorList>
    </citation>
    <scope>NUCLEOTIDE SEQUENCE [LARGE SCALE GENOMIC DNA]</scope>
    <source>
        <strain evidence="1 2">JCM19232</strain>
    </source>
</reference>
<reference evidence="1 2" key="1">
    <citation type="submission" date="2015-01" db="EMBL/GenBank/DDBJ databases">
        <title>Vibrio sp. C5 JCM 19232 whole genome shotgun sequence.</title>
        <authorList>
            <person name="Sawabe T."/>
            <person name="Meirelles P."/>
            <person name="Feng G."/>
            <person name="Sayaka M."/>
            <person name="Hattori M."/>
            <person name="Ohkuma M."/>
        </authorList>
    </citation>
    <scope>NUCLEOTIDE SEQUENCE [LARGE SCALE GENOMIC DNA]</scope>
    <source>
        <strain evidence="1 2">JCM19232</strain>
    </source>
</reference>
<evidence type="ECO:0000313" key="1">
    <source>
        <dbReference type="EMBL" id="GAM60801.1"/>
    </source>
</evidence>
<dbReference type="EMBL" id="BBSA01000002">
    <property type="protein sequence ID" value="GAM60801.1"/>
    <property type="molecule type" value="Genomic_DNA"/>
</dbReference>
<dbReference type="AlphaFoldDB" id="A0A0B8P3K3"/>
<organism evidence="1 2">
    <name type="scientific">Vibrio ishigakensis</name>
    <dbReference type="NCBI Taxonomy" id="1481914"/>
    <lineage>
        <taxon>Bacteria</taxon>
        <taxon>Pseudomonadati</taxon>
        <taxon>Pseudomonadota</taxon>
        <taxon>Gammaproteobacteria</taxon>
        <taxon>Vibrionales</taxon>
        <taxon>Vibrionaceae</taxon>
        <taxon>Vibrio</taxon>
    </lineage>
</organism>
<accession>A0A0B8P3K3</accession>
<proteinExistence type="predicted"/>
<evidence type="ECO:0000313" key="2">
    <source>
        <dbReference type="Proteomes" id="UP000031670"/>
    </source>
</evidence>
<name>A0A0B8P3K3_9VIBR</name>